<name>A0ABQ5KPZ9_9EUKA</name>
<dbReference type="Proteomes" id="UP001057375">
    <property type="component" value="Unassembled WGS sequence"/>
</dbReference>
<sequence>MKPQRNLSVNIKNNKKSIFSSPVDFSKPTRRAIIEQQKKERQVSIDRGKDLLERILKAEGTTAEQLYQIASETQEPEKQDKKRVNPVSYIIPPEENQDLSTSQFIKRAECCRDVFDSVYPGSATERRDEVLDRIAKTSDIQVLEDIDKDLFSSPKKDKPPPKQQITISEEPSKTKPPPKAVPKAKSKSVPPLLSLAIIPSTVMYYRPSSSLSESSGGPSMDEISVKLRIRVRSCSPIEIEGKGLESDKNVVRVHFPRTHIVFNLPPAISWALVQPELSEEELDKYPSACIEVWEKKAPGATTVPTKSESQTMITAGTVDVSPFIFCGVAVAPLPSHHSRYWSSCIMSGNCAVMDRPLCLTHPDYLASPMMQERSLLSFIAVKVIVGGTRAVRKYVADIDEMKRRETLAEMREKDQSAPLDQQMRRITISRIERRRREVDLEEEREREMERVRREKDRKRLLEEREERERRAKEEESLRLHQTIFVSRLSNKDVGHDKPPLDPRRGVFSSSCHMRASQEPDDLDIDEGKDGHDDISQCSARDLHRKEIPSTQRHPKVLRSQRNMSSILSSFSLSISIVECIRTEAIMDEKIRVKARLSELSESSLDIGCIGDCVGDSLTVDAEGSCEVGLNHIFALPFLPSLLSRSSEPMRKSMSSSLSDRESIRFLLSHIGLELNLEKQDASYVRKQGIESWREDDYMAYSNIGQCVIPLFSLTVLPELNGWYNWDKGGQVNVKLHITPSLGISNCGMGSVFSPPTLSSTLLSTLGSSYNCNPSSAENINATAPSLVVSKHLESAQMSAPASREIDICADEPIEEKEREEQEEEAKIEAKARILTQRLKDLHKFSIERVFQQHVPELEQIKRKAGLNIPRARENTLSPARSTPLIHKSVPGSIRDGTVISSYNSGYLLGILSINPDCISCGDIMSERTLSKICMEIMGNSLRYGLRVFEIPACFVLTINEWMDCLPSGFSAQQKGKDLPKTCLLEGEIALTTSKNITKLYSDELSALQEIKESASIGAESPMWGGRQISSIQVDGTQFLFTVASDSMDIEGEGIE</sequence>
<reference evidence="2" key="1">
    <citation type="submission" date="2022-03" db="EMBL/GenBank/DDBJ databases">
        <title>Draft genome sequence of Aduncisulcus paluster, a free-living microaerophilic Fornicata.</title>
        <authorList>
            <person name="Yuyama I."/>
            <person name="Kume K."/>
            <person name="Tamura T."/>
            <person name="Inagaki Y."/>
            <person name="Hashimoto T."/>
        </authorList>
    </citation>
    <scope>NUCLEOTIDE SEQUENCE</scope>
    <source>
        <strain evidence="2">NY0171</strain>
    </source>
</reference>
<evidence type="ECO:0000313" key="2">
    <source>
        <dbReference type="EMBL" id="GKT34568.1"/>
    </source>
</evidence>
<organism evidence="2 3">
    <name type="scientific">Aduncisulcus paluster</name>
    <dbReference type="NCBI Taxonomy" id="2918883"/>
    <lineage>
        <taxon>Eukaryota</taxon>
        <taxon>Metamonada</taxon>
        <taxon>Carpediemonas-like organisms</taxon>
        <taxon>Aduncisulcus</taxon>
    </lineage>
</organism>
<evidence type="ECO:0000313" key="3">
    <source>
        <dbReference type="Proteomes" id="UP001057375"/>
    </source>
</evidence>
<accession>A0ABQ5KPZ9</accession>
<proteinExistence type="predicted"/>
<comment type="caution">
    <text evidence="2">The sequence shown here is derived from an EMBL/GenBank/DDBJ whole genome shotgun (WGS) entry which is preliminary data.</text>
</comment>
<feature type="compositionally biased region" description="Basic and acidic residues" evidence="1">
    <location>
        <begin position="490"/>
        <end position="504"/>
    </location>
</feature>
<evidence type="ECO:0000256" key="1">
    <source>
        <dbReference type="SAM" id="MobiDB-lite"/>
    </source>
</evidence>
<protein>
    <submittedName>
        <fullName evidence="2">Uncharacterized protein</fullName>
    </submittedName>
</protein>
<feature type="compositionally biased region" description="Basic and acidic residues" evidence="1">
    <location>
        <begin position="150"/>
        <end position="160"/>
    </location>
</feature>
<feature type="region of interest" description="Disordered" evidence="1">
    <location>
        <begin position="490"/>
        <end position="536"/>
    </location>
</feature>
<keyword evidence="3" id="KW-1185">Reference proteome</keyword>
<feature type="compositionally biased region" description="Basic and acidic residues" evidence="1">
    <location>
        <begin position="525"/>
        <end position="536"/>
    </location>
</feature>
<feature type="region of interest" description="Disordered" evidence="1">
    <location>
        <begin position="150"/>
        <end position="187"/>
    </location>
</feature>
<feature type="region of interest" description="Disordered" evidence="1">
    <location>
        <begin position="437"/>
        <end position="456"/>
    </location>
</feature>
<dbReference type="EMBL" id="BQXS01010831">
    <property type="protein sequence ID" value="GKT34568.1"/>
    <property type="molecule type" value="Genomic_DNA"/>
</dbReference>
<gene>
    <name evidence="2" type="ORF">ADUPG1_007901</name>
</gene>